<feature type="domain" description="Amine oxidase" evidence="7">
    <location>
        <begin position="19"/>
        <end position="488"/>
    </location>
</feature>
<dbReference type="PANTHER" id="PTHR43734">
    <property type="entry name" value="PHYTOENE DESATURASE"/>
    <property type="match status" value="1"/>
</dbReference>
<accession>A0ABW9ZR60</accession>
<dbReference type="Proteomes" id="UP000753802">
    <property type="component" value="Unassembled WGS sequence"/>
</dbReference>
<reference evidence="8 9" key="1">
    <citation type="submission" date="2020-01" db="EMBL/GenBank/DDBJ databases">
        <title>Genome analysis.</title>
        <authorList>
            <person name="Wu S."/>
            <person name="Wang G."/>
        </authorList>
    </citation>
    <scope>NUCLEOTIDE SEQUENCE [LARGE SCALE GENOMIC DNA]</scope>
    <source>
        <strain evidence="8 9">SYL130</strain>
    </source>
</reference>
<dbReference type="SUPFAM" id="SSF51905">
    <property type="entry name" value="FAD/NAD(P)-binding domain"/>
    <property type="match status" value="1"/>
</dbReference>
<organism evidence="8 9">
    <name type="scientific">Sediminibacterium roseum</name>
    <dbReference type="NCBI Taxonomy" id="1978412"/>
    <lineage>
        <taxon>Bacteria</taxon>
        <taxon>Pseudomonadati</taxon>
        <taxon>Bacteroidota</taxon>
        <taxon>Chitinophagia</taxon>
        <taxon>Chitinophagales</taxon>
        <taxon>Chitinophagaceae</taxon>
        <taxon>Sediminibacterium</taxon>
    </lineage>
</organism>
<sequence length="503" mass="56671">MDHTESNHPPHAIIIGAGIAGIAGAIRLAVQGFAVSVFEKNDYPGGKLSQLVNGDFYFDAGPSLFTQPHLVKEVFDLAGEKMEDHFSYTQVPVSCHYFYEDGTRLKAYADHDLFAKELNEKLGEEENKLSSYLNRSGRIYNDIGKVFLNHSLHKRSTAFQKSVFKALKATRFSYLFGTMHDMNASHFKNEKTVQLFDRYATYNGSNPYRAPGMLSLIPHVEHNEGVFYPKGGMISITNALISLAEKKGVKFYFGAAVQRIIFHDNKVHGIVVNDENIAADIVVSNMDVYFTYKHLLNREHSAHKVLKQERSSSALIFYWGMKKEFPQLGLHNIFFAKDYKAEFDHLFRLKKIYADPTVYINITSKCEPGMHAPEGKENWFVMVNAPANTGQDWQAYRNSYRETIIAKLNRILNDDIGKYIETEDVLDPVSVESKTGSYMGSLYGTSSNSRMAAFLRHPNFSKKIKGLYFVGGSVHPGGGIPLCLQSARIMGGLVQEDQKGKKH</sequence>
<dbReference type="NCBIfam" id="NF042421">
    <property type="entry name" value="hydcarot_desat_CrtD"/>
    <property type="match status" value="1"/>
</dbReference>
<comment type="pathway">
    <text evidence="1 5">Carotenoid biosynthesis.</text>
</comment>
<dbReference type="InterPro" id="IPR036188">
    <property type="entry name" value="FAD/NAD-bd_sf"/>
</dbReference>
<dbReference type="InterPro" id="IPR002937">
    <property type="entry name" value="Amino_oxidase"/>
</dbReference>
<evidence type="ECO:0000259" key="7">
    <source>
        <dbReference type="Pfam" id="PF01593"/>
    </source>
</evidence>
<dbReference type="Gene3D" id="3.50.50.60">
    <property type="entry name" value="FAD/NAD(P)-binding domain"/>
    <property type="match status" value="2"/>
</dbReference>
<dbReference type="PANTHER" id="PTHR43734:SF7">
    <property type="entry name" value="4,4'-DIAPONEUROSPORENE OXYGENASE"/>
    <property type="match status" value="1"/>
</dbReference>
<dbReference type="InterPro" id="IPR014105">
    <property type="entry name" value="Carotenoid/retinoid_OxRdtase"/>
</dbReference>
<comment type="caution">
    <text evidence="8">The sequence shown here is derived from an EMBL/GenBank/DDBJ whole genome shotgun (WGS) entry which is preliminary data.</text>
</comment>
<evidence type="ECO:0000313" key="8">
    <source>
        <dbReference type="EMBL" id="NCI48784.1"/>
    </source>
</evidence>
<evidence type="ECO:0000256" key="1">
    <source>
        <dbReference type="ARBA" id="ARBA00004829"/>
    </source>
</evidence>
<dbReference type="InterPro" id="IPR054840">
    <property type="entry name" value="hydcarot_desat_CrtD"/>
</dbReference>
<proteinExistence type="inferred from homology"/>
<evidence type="ECO:0000256" key="6">
    <source>
        <dbReference type="SAM" id="Phobius"/>
    </source>
</evidence>
<name>A0ABW9ZR60_9BACT</name>
<evidence type="ECO:0000313" key="9">
    <source>
        <dbReference type="Proteomes" id="UP000753802"/>
    </source>
</evidence>
<keyword evidence="4 5" id="KW-0560">Oxidoreductase</keyword>
<evidence type="ECO:0000256" key="4">
    <source>
        <dbReference type="ARBA" id="ARBA00023002"/>
    </source>
</evidence>
<dbReference type="NCBIfam" id="TIGR02734">
    <property type="entry name" value="crtI_fam"/>
    <property type="match status" value="1"/>
</dbReference>
<dbReference type="RefSeq" id="WP_161817095.1">
    <property type="nucleotide sequence ID" value="NZ_JAACJS010000002.1"/>
</dbReference>
<dbReference type="EMBL" id="JAACJS010000002">
    <property type="protein sequence ID" value="NCI48784.1"/>
    <property type="molecule type" value="Genomic_DNA"/>
</dbReference>
<evidence type="ECO:0000256" key="2">
    <source>
        <dbReference type="ARBA" id="ARBA00006046"/>
    </source>
</evidence>
<keyword evidence="9" id="KW-1185">Reference proteome</keyword>
<evidence type="ECO:0000256" key="3">
    <source>
        <dbReference type="ARBA" id="ARBA00022746"/>
    </source>
</evidence>
<keyword evidence="6" id="KW-0472">Membrane</keyword>
<keyword evidence="3 5" id="KW-0125">Carotenoid biosynthesis</keyword>
<keyword evidence="6" id="KW-0812">Transmembrane</keyword>
<comment type="similarity">
    <text evidence="2 5">Belongs to the carotenoid/retinoid oxidoreductase family.</text>
</comment>
<protein>
    <submittedName>
        <fullName evidence="8">Phytoene desaturase</fullName>
    </submittedName>
</protein>
<keyword evidence="6" id="KW-1133">Transmembrane helix</keyword>
<dbReference type="Pfam" id="PF01593">
    <property type="entry name" value="Amino_oxidase"/>
    <property type="match status" value="1"/>
</dbReference>
<feature type="transmembrane region" description="Helical" evidence="6">
    <location>
        <begin position="12"/>
        <end position="30"/>
    </location>
</feature>
<gene>
    <name evidence="8" type="primary">crtI</name>
    <name evidence="8" type="ORF">GWC95_02545</name>
</gene>
<evidence type="ECO:0000256" key="5">
    <source>
        <dbReference type="RuleBase" id="RU362075"/>
    </source>
</evidence>